<evidence type="ECO:0000256" key="1">
    <source>
        <dbReference type="ARBA" id="ARBA00003283"/>
    </source>
</evidence>
<dbReference type="InterPro" id="IPR013762">
    <property type="entry name" value="Integrase-like_cat_sf"/>
</dbReference>
<reference evidence="8" key="1">
    <citation type="submission" date="2020-08" db="EMBL/GenBank/DDBJ databases">
        <title>Genome public.</title>
        <authorList>
            <person name="Liu C."/>
            <person name="Sun Q."/>
        </authorList>
    </citation>
    <scope>NUCLEOTIDE SEQUENCE</scope>
    <source>
        <strain evidence="8">NSJ-28</strain>
    </source>
</reference>
<gene>
    <name evidence="8" type="ORF">H8S45_10660</name>
</gene>
<evidence type="ECO:0000259" key="6">
    <source>
        <dbReference type="PROSITE" id="PS50943"/>
    </source>
</evidence>
<dbReference type="PANTHER" id="PTHR30349">
    <property type="entry name" value="PHAGE INTEGRASE-RELATED"/>
    <property type="match status" value="1"/>
</dbReference>
<feature type="domain" description="Tyr recombinase" evidence="7">
    <location>
        <begin position="245"/>
        <end position="449"/>
    </location>
</feature>
<dbReference type="CDD" id="cd01189">
    <property type="entry name" value="INT_ICEBs1_C_like"/>
    <property type="match status" value="1"/>
</dbReference>
<comment type="similarity">
    <text evidence="2">Belongs to the 'phage' integrase family.</text>
</comment>
<evidence type="ECO:0000256" key="2">
    <source>
        <dbReference type="ARBA" id="ARBA00008857"/>
    </source>
</evidence>
<dbReference type="GO" id="GO:0006310">
    <property type="term" value="P:DNA recombination"/>
    <property type="evidence" value="ECO:0007669"/>
    <property type="project" value="UniProtKB-KW"/>
</dbReference>
<sequence>MATIQKRGSSYKIVVSCGYDLNGKQLRRTMTWTPPEGMTKRQTEKELNRQATLFEEKCRSGQVLDGNIKFADFAEKWFRDYAEKQLRPTTVAGYRHFIKRVLPAIGHIRMDKLRPHHFMAFYDNLAESGIREDTLYRCKLDFKTFLQKEHITAVQLAEKAGIGVRTLYALNRGQKVKAETAQKIDAALNCAQSIFEPVDGDKQLTGNTVAHYHKMLSSMMSTAVKWQIIYDNPCARVDPPKIERKEAAYLDEIQAQRLLDLLDNEPITYRTMITLLLHTGLRRGELCGLEWGDIDLERGLLDVQRSSLYLPEKGVFMDDTKNNSSKRVLKLTPDALVMLRQYKAWQGRERLRIGDQWAEAWGDHPRLFTTWNGKPLHPATVTGWFHDFIARSDLPPVSIHSLRHTNATLLIAAGTNVRTVSAHLGHSQTSTTMNIYSHSIKSAEAAAAEALQSVLTRSKKRA</sequence>
<dbReference type="GO" id="GO:0015074">
    <property type="term" value="P:DNA integration"/>
    <property type="evidence" value="ECO:0007669"/>
    <property type="project" value="UniProtKB-KW"/>
</dbReference>
<dbReference type="SUPFAM" id="SSF56349">
    <property type="entry name" value="DNA breaking-rejoining enzymes"/>
    <property type="match status" value="1"/>
</dbReference>
<keyword evidence="9" id="KW-1185">Reference proteome</keyword>
<comment type="function">
    <text evidence="1">Site-specific tyrosine recombinase, which acts by catalyzing the cutting and rejoining of the recombining DNA molecules.</text>
</comment>
<comment type="caution">
    <text evidence="8">The sequence shown here is derived from an EMBL/GenBank/DDBJ whole genome shotgun (WGS) entry which is preliminary data.</text>
</comment>
<evidence type="ECO:0000259" key="7">
    <source>
        <dbReference type="PROSITE" id="PS51898"/>
    </source>
</evidence>
<evidence type="ECO:0000313" key="8">
    <source>
        <dbReference type="EMBL" id="MBC5725915.1"/>
    </source>
</evidence>
<dbReference type="Gene3D" id="1.10.150.130">
    <property type="match status" value="1"/>
</dbReference>
<dbReference type="Proteomes" id="UP000606499">
    <property type="component" value="Unassembled WGS sequence"/>
</dbReference>
<dbReference type="InterPro" id="IPR001387">
    <property type="entry name" value="Cro/C1-type_HTH"/>
</dbReference>
<dbReference type="RefSeq" id="WP_186950053.1">
    <property type="nucleotide sequence ID" value="NZ_JACOPL010000009.1"/>
</dbReference>
<dbReference type="InterPro" id="IPR010982">
    <property type="entry name" value="Lambda_DNA-bd_dom_sf"/>
</dbReference>
<evidence type="ECO:0000256" key="4">
    <source>
        <dbReference type="ARBA" id="ARBA00023125"/>
    </source>
</evidence>
<dbReference type="InterPro" id="IPR010998">
    <property type="entry name" value="Integrase_recombinase_N"/>
</dbReference>
<protein>
    <submittedName>
        <fullName evidence="8">Tyrosine-type recombinase/integrase</fullName>
    </submittedName>
</protein>
<dbReference type="Gene3D" id="1.10.260.40">
    <property type="entry name" value="lambda repressor-like DNA-binding domains"/>
    <property type="match status" value="1"/>
</dbReference>
<organism evidence="8 9">
    <name type="scientific">Agathobaculum faecis</name>
    <dbReference type="NCBI Taxonomy" id="2763013"/>
    <lineage>
        <taxon>Bacteria</taxon>
        <taxon>Bacillati</taxon>
        <taxon>Bacillota</taxon>
        <taxon>Clostridia</taxon>
        <taxon>Eubacteriales</taxon>
        <taxon>Butyricicoccaceae</taxon>
        <taxon>Agathobaculum</taxon>
    </lineage>
</organism>
<accession>A0A923LV45</accession>
<dbReference type="Pfam" id="PF00589">
    <property type="entry name" value="Phage_integrase"/>
    <property type="match status" value="1"/>
</dbReference>
<evidence type="ECO:0000256" key="5">
    <source>
        <dbReference type="ARBA" id="ARBA00023172"/>
    </source>
</evidence>
<feature type="domain" description="HTH cro/C1-type" evidence="6">
    <location>
        <begin position="142"/>
        <end position="195"/>
    </location>
</feature>
<dbReference type="PROSITE" id="PS51898">
    <property type="entry name" value="TYR_RECOMBINASE"/>
    <property type="match status" value="1"/>
</dbReference>
<dbReference type="InterPro" id="IPR002104">
    <property type="entry name" value="Integrase_catalytic"/>
</dbReference>
<dbReference type="InterPro" id="IPR050090">
    <property type="entry name" value="Tyrosine_recombinase_XerCD"/>
</dbReference>
<keyword evidence="5" id="KW-0233">DNA recombination</keyword>
<dbReference type="EMBL" id="JACOPL010000009">
    <property type="protein sequence ID" value="MBC5725915.1"/>
    <property type="molecule type" value="Genomic_DNA"/>
</dbReference>
<dbReference type="CDD" id="cd00093">
    <property type="entry name" value="HTH_XRE"/>
    <property type="match status" value="1"/>
</dbReference>
<keyword evidence="3" id="KW-0229">DNA integration</keyword>
<proteinExistence type="inferred from homology"/>
<dbReference type="InterPro" id="IPR004107">
    <property type="entry name" value="Integrase_SAM-like_N"/>
</dbReference>
<dbReference type="GO" id="GO:0003677">
    <property type="term" value="F:DNA binding"/>
    <property type="evidence" value="ECO:0007669"/>
    <property type="project" value="UniProtKB-KW"/>
</dbReference>
<dbReference type="InterPro" id="IPR011010">
    <property type="entry name" value="DNA_brk_join_enz"/>
</dbReference>
<dbReference type="Pfam" id="PF14659">
    <property type="entry name" value="Phage_int_SAM_3"/>
    <property type="match status" value="1"/>
</dbReference>
<dbReference type="PANTHER" id="PTHR30349:SF91">
    <property type="entry name" value="INTA PROTEIN"/>
    <property type="match status" value="1"/>
</dbReference>
<dbReference type="PROSITE" id="PS50943">
    <property type="entry name" value="HTH_CROC1"/>
    <property type="match status" value="1"/>
</dbReference>
<dbReference type="AlphaFoldDB" id="A0A923LV45"/>
<evidence type="ECO:0000313" key="9">
    <source>
        <dbReference type="Proteomes" id="UP000606499"/>
    </source>
</evidence>
<evidence type="ECO:0000256" key="3">
    <source>
        <dbReference type="ARBA" id="ARBA00022908"/>
    </source>
</evidence>
<keyword evidence="4" id="KW-0238">DNA-binding</keyword>
<name>A0A923LV45_9FIRM</name>
<dbReference type="SUPFAM" id="SSF47413">
    <property type="entry name" value="lambda repressor-like DNA-binding domains"/>
    <property type="match status" value="1"/>
</dbReference>
<dbReference type="Gene3D" id="1.10.443.10">
    <property type="entry name" value="Intergrase catalytic core"/>
    <property type="match status" value="1"/>
</dbReference>